<dbReference type="InterPro" id="IPR027051">
    <property type="entry name" value="XdhC_Rossmann_dom"/>
</dbReference>
<dbReference type="PANTHER" id="PTHR30388:SF6">
    <property type="entry name" value="XANTHINE DEHYDROGENASE SUBUNIT A-RELATED"/>
    <property type="match status" value="1"/>
</dbReference>
<dbReference type="InterPro" id="IPR052698">
    <property type="entry name" value="MoCofactor_Util/Proc"/>
</dbReference>
<evidence type="ECO:0000259" key="1">
    <source>
        <dbReference type="Pfam" id="PF02625"/>
    </source>
</evidence>
<organism evidence="3 4">
    <name type="scientific">Acetobacterium fimetarium</name>
    <dbReference type="NCBI Taxonomy" id="52691"/>
    <lineage>
        <taxon>Bacteria</taxon>
        <taxon>Bacillati</taxon>
        <taxon>Bacillota</taxon>
        <taxon>Clostridia</taxon>
        <taxon>Eubacteriales</taxon>
        <taxon>Eubacteriaceae</taxon>
        <taxon>Acetobacterium</taxon>
    </lineage>
</organism>
<proteinExistence type="predicted"/>
<dbReference type="SUPFAM" id="SSF51735">
    <property type="entry name" value="NAD(P)-binding Rossmann-fold domains"/>
    <property type="match status" value="1"/>
</dbReference>
<evidence type="ECO:0000313" key="4">
    <source>
        <dbReference type="Proteomes" id="UP000603234"/>
    </source>
</evidence>
<protein>
    <submittedName>
        <fullName evidence="3">Molybdenum dehydrogenase</fullName>
    </submittedName>
</protein>
<dbReference type="RefSeq" id="WP_186842860.1">
    <property type="nucleotide sequence ID" value="NZ_WJBC01000017.1"/>
</dbReference>
<dbReference type="Pfam" id="PF02625">
    <property type="entry name" value="XdhC_CoxI"/>
    <property type="match status" value="1"/>
</dbReference>
<evidence type="ECO:0000259" key="2">
    <source>
        <dbReference type="Pfam" id="PF13478"/>
    </source>
</evidence>
<keyword evidence="4" id="KW-1185">Reference proteome</keyword>
<feature type="domain" description="XdhC Rossmann" evidence="2">
    <location>
        <begin position="197"/>
        <end position="340"/>
    </location>
</feature>
<accession>A0ABR6WWN1</accession>
<gene>
    <name evidence="3" type="ORF">GH808_11090</name>
</gene>
<dbReference type="NCBIfam" id="NF045664">
    <property type="entry name" value="XdhC_rel_AOR"/>
    <property type="match status" value="1"/>
</dbReference>
<dbReference type="Pfam" id="PF13478">
    <property type="entry name" value="XdhC_C"/>
    <property type="match status" value="1"/>
</dbReference>
<feature type="domain" description="XdhC- CoxI" evidence="1">
    <location>
        <begin position="13"/>
        <end position="74"/>
    </location>
</feature>
<comment type="caution">
    <text evidence="3">The sequence shown here is derived from an EMBL/GenBank/DDBJ whole genome shotgun (WGS) entry which is preliminary data.</text>
</comment>
<dbReference type="EMBL" id="WJBC01000017">
    <property type="protein sequence ID" value="MBC3804975.1"/>
    <property type="molecule type" value="Genomic_DNA"/>
</dbReference>
<dbReference type="InterPro" id="IPR036291">
    <property type="entry name" value="NAD(P)-bd_dom_sf"/>
</dbReference>
<evidence type="ECO:0000313" key="3">
    <source>
        <dbReference type="EMBL" id="MBC3804975.1"/>
    </source>
</evidence>
<dbReference type="Proteomes" id="UP000603234">
    <property type="component" value="Unassembled WGS sequence"/>
</dbReference>
<dbReference type="PANTHER" id="PTHR30388">
    <property type="entry name" value="ALDEHYDE OXIDOREDUCTASE MOLYBDENUM COFACTOR ASSEMBLY PROTEIN"/>
    <property type="match status" value="1"/>
</dbReference>
<name>A0ABR6WWN1_9FIRM</name>
<dbReference type="InterPro" id="IPR003777">
    <property type="entry name" value="XdhC_CoxI"/>
</dbReference>
<sequence>MNDVLMSAKRIIDNHESLVLATILKKSGSAPRGEGSNMMIRPDFTIEGSIGGGLVEAMIIKSAAKVFKDKSSCVENFLLSTENVVNVGTKGNGNLKILLEYIDCQDQLANDFYGEITKSMEKKKDFVIITKIPEASQKESGLKKWICTETGLFGAECDEIISLIQEIRENFHEMKHREAYFHDDTYFIEPFFTTENVVIFGAGHIGKVLADLCKVLGFYVVVVDDRNEFANAQRFETADEVIVADYFDRVTDRVKIDQHSFVIIVTRGHIYDKEVLAQMLLTDAQYIGMIGSRTKRNEVYQSLLEEGFTFRDLERVYSPIGLPIHGETPEELAVSIAAEMIQVRRTPKR</sequence>
<reference evidence="3 4" key="1">
    <citation type="journal article" date="2020" name="mSystems">
        <title>Defining Genomic and Predicted Metabolic Features of the Acetobacterium Genus.</title>
        <authorList>
            <person name="Ross D.E."/>
            <person name="Marshall C.W."/>
            <person name="Gulliver D."/>
            <person name="May H.D."/>
            <person name="Norman R.S."/>
        </authorList>
    </citation>
    <scope>NUCLEOTIDE SEQUENCE [LARGE SCALE GENOMIC DNA]</scope>
    <source>
        <strain evidence="3 4">DSM 8238</strain>
    </source>
</reference>
<dbReference type="Gene3D" id="3.40.50.720">
    <property type="entry name" value="NAD(P)-binding Rossmann-like Domain"/>
    <property type="match status" value="1"/>
</dbReference>